<name>A0ACC2NPD1_9HYME</name>
<dbReference type="EMBL" id="CM056743">
    <property type="protein sequence ID" value="KAJ8672944.1"/>
    <property type="molecule type" value="Genomic_DNA"/>
</dbReference>
<reference evidence="1" key="1">
    <citation type="submission" date="2023-04" db="EMBL/GenBank/DDBJ databases">
        <title>A chromosome-level genome assembly of the parasitoid wasp Eretmocerus hayati.</title>
        <authorList>
            <person name="Zhong Y."/>
            <person name="Liu S."/>
            <person name="Liu Y."/>
        </authorList>
    </citation>
    <scope>NUCLEOTIDE SEQUENCE</scope>
    <source>
        <strain evidence="1">ZJU_SS_LIU_2023</strain>
    </source>
</reference>
<comment type="caution">
    <text evidence="1">The sequence shown here is derived from an EMBL/GenBank/DDBJ whole genome shotgun (WGS) entry which is preliminary data.</text>
</comment>
<accession>A0ACC2NPD1</accession>
<gene>
    <name evidence="1" type="ORF">QAD02_004205</name>
</gene>
<organism evidence="1 2">
    <name type="scientific">Eretmocerus hayati</name>
    <dbReference type="NCBI Taxonomy" id="131215"/>
    <lineage>
        <taxon>Eukaryota</taxon>
        <taxon>Metazoa</taxon>
        <taxon>Ecdysozoa</taxon>
        <taxon>Arthropoda</taxon>
        <taxon>Hexapoda</taxon>
        <taxon>Insecta</taxon>
        <taxon>Pterygota</taxon>
        <taxon>Neoptera</taxon>
        <taxon>Endopterygota</taxon>
        <taxon>Hymenoptera</taxon>
        <taxon>Apocrita</taxon>
        <taxon>Proctotrupomorpha</taxon>
        <taxon>Chalcidoidea</taxon>
        <taxon>Aphelinidae</taxon>
        <taxon>Aphelininae</taxon>
        <taxon>Eretmocerus</taxon>
    </lineage>
</organism>
<keyword evidence="2" id="KW-1185">Reference proteome</keyword>
<evidence type="ECO:0000313" key="2">
    <source>
        <dbReference type="Proteomes" id="UP001239111"/>
    </source>
</evidence>
<evidence type="ECO:0000313" key="1">
    <source>
        <dbReference type="EMBL" id="KAJ8672944.1"/>
    </source>
</evidence>
<sequence length="205" mass="23929">MFQGLGIKELHQRNKNEDFVECINGEYRIHGGSNPLLIRFMAFSKHCHKHDVKEIDHGRGDCRIELGKRFLTWAEKIVQLEIPSPAILSFKFVRQEYGFSHKTVQFSTLAKILKEVTSSKLFKECPECVRQEQHPTEKDFARRNEIHDNVEETFVNGLPCVYVHRHSIKRQTHRICPGISFAYFFKCPDHSTGRLLENCMSLVQL</sequence>
<dbReference type="Proteomes" id="UP001239111">
    <property type="component" value="Chromosome 3"/>
</dbReference>
<protein>
    <submittedName>
        <fullName evidence="1">Uncharacterized protein</fullName>
    </submittedName>
</protein>
<proteinExistence type="predicted"/>